<protein>
    <submittedName>
        <fullName evidence="1">Uncharacterized protein</fullName>
    </submittedName>
</protein>
<gene>
    <name evidence="1" type="ORF">ENUP19_0261G0014</name>
</gene>
<comment type="caution">
    <text evidence="1">The sequence shown here is derived from an EMBL/GenBank/DDBJ whole genome shotgun (WGS) entry which is preliminary data.</text>
</comment>
<dbReference type="Proteomes" id="UP001628156">
    <property type="component" value="Unassembled WGS sequence"/>
</dbReference>
<organism evidence="1 2">
    <name type="scientific">Entamoeba nuttalli</name>
    <dbReference type="NCBI Taxonomy" id="412467"/>
    <lineage>
        <taxon>Eukaryota</taxon>
        <taxon>Amoebozoa</taxon>
        <taxon>Evosea</taxon>
        <taxon>Archamoebae</taxon>
        <taxon>Mastigamoebida</taxon>
        <taxon>Entamoebidae</taxon>
        <taxon>Entamoeba</taxon>
    </lineage>
</organism>
<evidence type="ECO:0000313" key="2">
    <source>
        <dbReference type="Proteomes" id="UP001628156"/>
    </source>
</evidence>
<name>A0ABQ0DSM1_9EUKA</name>
<proteinExistence type="predicted"/>
<dbReference type="EMBL" id="BAAFRS010000261">
    <property type="protein sequence ID" value="GAB1225768.1"/>
    <property type="molecule type" value="Genomic_DNA"/>
</dbReference>
<accession>A0ABQ0DSM1</accession>
<reference evidence="1 2" key="1">
    <citation type="journal article" date="2019" name="PLoS Negl. Trop. Dis.">
        <title>Whole genome sequencing of Entamoeba nuttalli reveals mammalian host-related molecular signatures and a novel octapeptide-repeat surface protein.</title>
        <authorList>
            <person name="Tanaka M."/>
            <person name="Makiuchi T."/>
            <person name="Komiyama T."/>
            <person name="Shiina T."/>
            <person name="Osaki K."/>
            <person name="Tachibana H."/>
        </authorList>
    </citation>
    <scope>NUCLEOTIDE SEQUENCE [LARGE SCALE GENOMIC DNA]</scope>
    <source>
        <strain evidence="1 2">P19-061405</strain>
    </source>
</reference>
<keyword evidence="2" id="KW-1185">Reference proteome</keyword>
<sequence>MHEELRYIHSKKDCIELSIKCGCVISKLALDEIKSINGNKCPMEKQMELHCKLFDQKQNRTKSIQKEENKIALVTQPIANKIADQAKVNVNNQDDDEIYKSLFKPSQN</sequence>
<evidence type="ECO:0000313" key="1">
    <source>
        <dbReference type="EMBL" id="GAB1225768.1"/>
    </source>
</evidence>